<feature type="compositionally biased region" description="Basic and acidic residues" evidence="1">
    <location>
        <begin position="339"/>
        <end position="352"/>
    </location>
</feature>
<reference evidence="2 3" key="1">
    <citation type="submission" date="2020-07" db="EMBL/GenBank/DDBJ databases">
        <title>Comparative genomics of pyrophilous fungi reveals a link between fire events and developmental genes.</title>
        <authorList>
            <consortium name="DOE Joint Genome Institute"/>
            <person name="Steindorff A.S."/>
            <person name="Carver A."/>
            <person name="Calhoun S."/>
            <person name="Stillman K."/>
            <person name="Liu H."/>
            <person name="Lipzen A."/>
            <person name="Pangilinan J."/>
            <person name="Labutti K."/>
            <person name="Bruns T.D."/>
            <person name="Grigoriev I.V."/>
        </authorList>
    </citation>
    <scope>NUCLEOTIDE SEQUENCE [LARGE SCALE GENOMIC DNA]</scope>
    <source>
        <strain evidence="2 3">CBS 144469</strain>
    </source>
</reference>
<organism evidence="2 3">
    <name type="scientific">Ephemerocybe angulata</name>
    <dbReference type="NCBI Taxonomy" id="980116"/>
    <lineage>
        <taxon>Eukaryota</taxon>
        <taxon>Fungi</taxon>
        <taxon>Dikarya</taxon>
        <taxon>Basidiomycota</taxon>
        <taxon>Agaricomycotina</taxon>
        <taxon>Agaricomycetes</taxon>
        <taxon>Agaricomycetidae</taxon>
        <taxon>Agaricales</taxon>
        <taxon>Agaricineae</taxon>
        <taxon>Psathyrellaceae</taxon>
        <taxon>Ephemerocybe</taxon>
    </lineage>
</organism>
<comment type="caution">
    <text evidence="2">The sequence shown here is derived from an EMBL/GenBank/DDBJ whole genome shotgun (WGS) entry which is preliminary data.</text>
</comment>
<feature type="compositionally biased region" description="Low complexity" evidence="1">
    <location>
        <begin position="262"/>
        <end position="284"/>
    </location>
</feature>
<gene>
    <name evidence="2" type="ORF">DFP72DRAFT_890035</name>
</gene>
<name>A0A8H6I585_9AGAR</name>
<keyword evidence="3" id="KW-1185">Reference proteome</keyword>
<dbReference type="Proteomes" id="UP000521943">
    <property type="component" value="Unassembled WGS sequence"/>
</dbReference>
<dbReference type="EMBL" id="JACGCI010000020">
    <property type="protein sequence ID" value="KAF6758127.1"/>
    <property type="molecule type" value="Genomic_DNA"/>
</dbReference>
<dbReference type="OrthoDB" id="3082894at2759"/>
<protein>
    <submittedName>
        <fullName evidence="2">Uncharacterized protein</fullName>
    </submittedName>
</protein>
<feature type="compositionally biased region" description="Basic and acidic residues" evidence="1">
    <location>
        <begin position="1"/>
        <end position="12"/>
    </location>
</feature>
<evidence type="ECO:0000256" key="1">
    <source>
        <dbReference type="SAM" id="MobiDB-lite"/>
    </source>
</evidence>
<feature type="region of interest" description="Disordered" evidence="1">
    <location>
        <begin position="258"/>
        <end position="375"/>
    </location>
</feature>
<proteinExistence type="predicted"/>
<dbReference type="AlphaFoldDB" id="A0A8H6I585"/>
<accession>A0A8H6I585</accession>
<evidence type="ECO:0000313" key="3">
    <source>
        <dbReference type="Proteomes" id="UP000521943"/>
    </source>
</evidence>
<evidence type="ECO:0000313" key="2">
    <source>
        <dbReference type="EMBL" id="KAF6758127.1"/>
    </source>
</evidence>
<sequence length="375" mass="41596">MSSFDIESRDRYASTPMSSDSPQSPPSPTDTVRPRDEGSTASEGSETPDPEVPEIDWRTGKSEEEIKWIEEEIKKAETMYDRIWPVPEREIDEMMGKLLRIQDSIDSFSEELKPLVKEHEVVADRYARLIEAKEKLPGAISLLEAVGDEVFKASIAPVDFRPRNRHNYSVLYHHDMVMLQRIGVFRGSEEWKYFSSNTLKAIVKRRGRYYDAQLERAIIGEDPGEVYTFAQTLRESQKADEALGSLSEIWAKSKAEARRSRAPAPAEGDAVVAQPTPEAAPGAAEELKEVTQEVEATPSAQDSEASVEDGVSSSGGSPKPKTGSDAGIKEVAEQVETISLDKGKGLSEEYAHTKARKATVTEVEEEEMPSYAVLN</sequence>
<feature type="compositionally biased region" description="Low complexity" evidence="1">
    <location>
        <begin position="302"/>
        <end position="324"/>
    </location>
</feature>
<feature type="region of interest" description="Disordered" evidence="1">
    <location>
        <begin position="1"/>
        <end position="60"/>
    </location>
</feature>